<feature type="transmembrane region" description="Helical" evidence="2">
    <location>
        <begin position="46"/>
        <end position="67"/>
    </location>
</feature>
<keyword evidence="2" id="KW-0812">Transmembrane</keyword>
<dbReference type="VEuPathDB" id="MicrosporidiaDB:VCUG_01593"/>
<sequence>MSTRNNETGLEAEGTTMQPNASVPYNRTCLSTDSTLNYLQQNVDGVIAILLFVSLAVILVFVLFSAVKCVDDKRKEIRAAISMHMRERSDEIGDSRIVRPDNTDQTSV</sequence>
<evidence type="ECO:0000256" key="2">
    <source>
        <dbReference type="SAM" id="Phobius"/>
    </source>
</evidence>
<dbReference type="AlphaFoldDB" id="L2GUY9"/>
<keyword evidence="2" id="KW-1133">Transmembrane helix</keyword>
<evidence type="ECO:0000256" key="1">
    <source>
        <dbReference type="SAM" id="MobiDB-lite"/>
    </source>
</evidence>
<gene>
    <name evidence="3" type="ORF">VCUG_01593</name>
</gene>
<dbReference type="RefSeq" id="XP_008074612.1">
    <property type="nucleotide sequence ID" value="XM_008076421.1"/>
</dbReference>
<dbReference type="HOGENOM" id="CLU_2198981_0_0_1"/>
<proteinExistence type="predicted"/>
<evidence type="ECO:0000313" key="4">
    <source>
        <dbReference type="Proteomes" id="UP000011081"/>
    </source>
</evidence>
<organism evidence="3 4">
    <name type="scientific">Vavraia culicis (isolate floridensis)</name>
    <name type="common">Microsporidian parasite</name>
    <dbReference type="NCBI Taxonomy" id="948595"/>
    <lineage>
        <taxon>Eukaryota</taxon>
        <taxon>Fungi</taxon>
        <taxon>Fungi incertae sedis</taxon>
        <taxon>Microsporidia</taxon>
        <taxon>Pleistophoridae</taxon>
        <taxon>Vavraia</taxon>
    </lineage>
</organism>
<evidence type="ECO:0000313" key="3">
    <source>
        <dbReference type="EMBL" id="ELA46895.1"/>
    </source>
</evidence>
<reference evidence="4" key="1">
    <citation type="submission" date="2011-03" db="EMBL/GenBank/DDBJ databases">
        <title>The genome sequence of Vavraia culicis strain floridensis.</title>
        <authorList>
            <consortium name="The Broad Institute Genome Sequencing Platform"/>
            <person name="Cuomo C."/>
            <person name="Becnel J."/>
            <person name="Sanscrainte N."/>
            <person name="Young S.K."/>
            <person name="Zeng Q."/>
            <person name="Gargeya S."/>
            <person name="Fitzgerald M."/>
            <person name="Haas B."/>
            <person name="Abouelleil A."/>
            <person name="Alvarado L."/>
            <person name="Arachchi H.M."/>
            <person name="Berlin A."/>
            <person name="Chapman S.B."/>
            <person name="Gearin G."/>
            <person name="Goldberg J."/>
            <person name="Griggs A."/>
            <person name="Gujja S."/>
            <person name="Hansen M."/>
            <person name="Heiman D."/>
            <person name="Howarth C."/>
            <person name="Larimer J."/>
            <person name="Lui A."/>
            <person name="MacDonald P.J.P."/>
            <person name="McCowen C."/>
            <person name="Montmayeur A."/>
            <person name="Murphy C."/>
            <person name="Neiman D."/>
            <person name="Pearson M."/>
            <person name="Priest M."/>
            <person name="Roberts A."/>
            <person name="Saif S."/>
            <person name="Shea T."/>
            <person name="Sisk P."/>
            <person name="Stolte C."/>
            <person name="Sykes S."/>
            <person name="Wortman J."/>
            <person name="Nusbaum C."/>
            <person name="Birren B."/>
        </authorList>
    </citation>
    <scope>NUCLEOTIDE SEQUENCE [LARGE SCALE GENOMIC DNA]</scope>
    <source>
        <strain evidence="4">floridensis</strain>
    </source>
</reference>
<dbReference type="InParanoid" id="L2GUY9"/>
<name>L2GUY9_VAVCU</name>
<protein>
    <submittedName>
        <fullName evidence="3">Uncharacterized protein</fullName>
    </submittedName>
</protein>
<accession>L2GUY9</accession>
<keyword evidence="2" id="KW-0472">Membrane</keyword>
<dbReference type="GeneID" id="19879469"/>
<dbReference type="EMBL" id="GL877429">
    <property type="protein sequence ID" value="ELA46895.1"/>
    <property type="molecule type" value="Genomic_DNA"/>
</dbReference>
<feature type="region of interest" description="Disordered" evidence="1">
    <location>
        <begin position="1"/>
        <end position="24"/>
    </location>
</feature>
<feature type="compositionally biased region" description="Polar residues" evidence="1">
    <location>
        <begin position="15"/>
        <end position="24"/>
    </location>
</feature>
<keyword evidence="4" id="KW-1185">Reference proteome</keyword>
<dbReference type="Proteomes" id="UP000011081">
    <property type="component" value="Unassembled WGS sequence"/>
</dbReference>